<name>A0A811UNE2_CERCA</name>
<evidence type="ECO:0000313" key="1">
    <source>
        <dbReference type="EMBL" id="CAD7000609.1"/>
    </source>
</evidence>
<keyword evidence="2" id="KW-1185">Reference proteome</keyword>
<dbReference type="EMBL" id="CAJHJT010000012">
    <property type="protein sequence ID" value="CAD7000609.1"/>
    <property type="molecule type" value="Genomic_DNA"/>
</dbReference>
<gene>
    <name evidence="1" type="ORF">CCAP1982_LOCUS9083</name>
</gene>
<accession>A0A811UNE2</accession>
<proteinExistence type="predicted"/>
<protein>
    <submittedName>
        <fullName evidence="1">(Mediterranean fruit fly) hypothetical protein</fullName>
    </submittedName>
</protein>
<dbReference type="Proteomes" id="UP000606786">
    <property type="component" value="Unassembled WGS sequence"/>
</dbReference>
<reference evidence="1" key="1">
    <citation type="submission" date="2020-11" db="EMBL/GenBank/DDBJ databases">
        <authorList>
            <person name="Whitehead M."/>
        </authorList>
    </citation>
    <scope>NUCLEOTIDE SEQUENCE</scope>
    <source>
        <strain evidence="1">EGII</strain>
    </source>
</reference>
<dbReference type="AlphaFoldDB" id="A0A811UNE2"/>
<sequence>MLQANTTNNPLEQPVSSCLRTWCWLVDENGQRDSDLDSLALTAVVNCGACDNSCKNVGTTVVLIPKIVSAHLFVRLLPVITTVDSSKTIALVEL</sequence>
<organism evidence="1 2">
    <name type="scientific">Ceratitis capitata</name>
    <name type="common">Mediterranean fruit fly</name>
    <name type="synonym">Tephritis capitata</name>
    <dbReference type="NCBI Taxonomy" id="7213"/>
    <lineage>
        <taxon>Eukaryota</taxon>
        <taxon>Metazoa</taxon>
        <taxon>Ecdysozoa</taxon>
        <taxon>Arthropoda</taxon>
        <taxon>Hexapoda</taxon>
        <taxon>Insecta</taxon>
        <taxon>Pterygota</taxon>
        <taxon>Neoptera</taxon>
        <taxon>Endopterygota</taxon>
        <taxon>Diptera</taxon>
        <taxon>Brachycera</taxon>
        <taxon>Muscomorpha</taxon>
        <taxon>Tephritoidea</taxon>
        <taxon>Tephritidae</taxon>
        <taxon>Ceratitis</taxon>
        <taxon>Ceratitis</taxon>
    </lineage>
</organism>
<comment type="caution">
    <text evidence="1">The sequence shown here is derived from an EMBL/GenBank/DDBJ whole genome shotgun (WGS) entry which is preliminary data.</text>
</comment>
<evidence type="ECO:0000313" key="2">
    <source>
        <dbReference type="Proteomes" id="UP000606786"/>
    </source>
</evidence>